<comment type="caution">
    <text evidence="8">The sequence shown here is derived from an EMBL/GenBank/DDBJ whole genome shotgun (WGS) entry which is preliminary data.</text>
</comment>
<dbReference type="PRINTS" id="PR00032">
    <property type="entry name" value="HTHARAC"/>
</dbReference>
<dbReference type="PANTHER" id="PTHR46796:SF6">
    <property type="entry name" value="ARAC SUBFAMILY"/>
    <property type="match status" value="1"/>
</dbReference>
<dbReference type="InterPro" id="IPR009057">
    <property type="entry name" value="Homeodomain-like_sf"/>
</dbReference>
<dbReference type="InterPro" id="IPR020449">
    <property type="entry name" value="Tscrpt_reg_AraC-type_HTH"/>
</dbReference>
<dbReference type="OrthoDB" id="5622169at2"/>
<dbReference type="Pfam" id="PF12833">
    <property type="entry name" value="HTH_18"/>
    <property type="match status" value="1"/>
</dbReference>
<organism evidence="8 9">
    <name type="scientific">Marinobacter nanhaiticus D15-8W</name>
    <dbReference type="NCBI Taxonomy" id="626887"/>
    <lineage>
        <taxon>Bacteria</taxon>
        <taxon>Pseudomonadati</taxon>
        <taxon>Pseudomonadota</taxon>
        <taxon>Gammaproteobacteria</taxon>
        <taxon>Pseudomonadales</taxon>
        <taxon>Marinobacteraceae</taxon>
        <taxon>Marinobacter</taxon>
    </lineage>
</organism>
<evidence type="ECO:0000256" key="4">
    <source>
        <dbReference type="ARBA" id="ARBA00023163"/>
    </source>
</evidence>
<evidence type="ECO:0000256" key="3">
    <source>
        <dbReference type="ARBA" id="ARBA00023159"/>
    </source>
</evidence>
<dbReference type="AlphaFoldDB" id="N6WPX2"/>
<dbReference type="eggNOG" id="COG2207">
    <property type="taxonomic scope" value="Bacteria"/>
</dbReference>
<name>N6WPX2_9GAMM</name>
<dbReference type="InterPro" id="IPR018060">
    <property type="entry name" value="HTH_AraC"/>
</dbReference>
<dbReference type="GO" id="GO:0003700">
    <property type="term" value="F:DNA-binding transcription factor activity"/>
    <property type="evidence" value="ECO:0007669"/>
    <property type="project" value="InterPro"/>
</dbReference>
<evidence type="ECO:0000259" key="7">
    <source>
        <dbReference type="PROSITE" id="PS01124"/>
    </source>
</evidence>
<evidence type="ECO:0000256" key="6">
    <source>
        <dbReference type="SAM" id="MobiDB-lite"/>
    </source>
</evidence>
<accession>N6WPX2</accession>
<dbReference type="Gene3D" id="1.10.10.60">
    <property type="entry name" value="Homeodomain-like"/>
    <property type="match status" value="1"/>
</dbReference>
<dbReference type="GO" id="GO:0043565">
    <property type="term" value="F:sequence-specific DNA binding"/>
    <property type="evidence" value="ECO:0007669"/>
    <property type="project" value="InterPro"/>
</dbReference>
<dbReference type="HOGENOM" id="CLU_049704_0_1_6"/>
<protein>
    <submittedName>
        <fullName evidence="8">Helix-turn-helix domain-containing protein</fullName>
    </submittedName>
</protein>
<evidence type="ECO:0000313" key="9">
    <source>
        <dbReference type="Proteomes" id="UP000013165"/>
    </source>
</evidence>
<proteinExistence type="predicted"/>
<keyword evidence="3" id="KW-0010">Activator</keyword>
<comment type="function">
    <text evidence="5">Regulatory protein of the TOL plasmid xyl operons. XylS activates the xylXYZLTEGFJQKIH operon required for the degradation of toluene, m-xylene and p-xylene.</text>
</comment>
<dbReference type="InterPro" id="IPR050204">
    <property type="entry name" value="AraC_XylS_family_regulators"/>
</dbReference>
<dbReference type="STRING" id="626887.J057_16955"/>
<evidence type="ECO:0000256" key="2">
    <source>
        <dbReference type="ARBA" id="ARBA00023125"/>
    </source>
</evidence>
<dbReference type="RefSeq" id="WP_004581332.1">
    <property type="nucleotide sequence ID" value="NZ_AP028878.1"/>
</dbReference>
<dbReference type="SUPFAM" id="SSF46689">
    <property type="entry name" value="Homeodomain-like"/>
    <property type="match status" value="1"/>
</dbReference>
<dbReference type="Pfam" id="PF14525">
    <property type="entry name" value="AraC_binding_2"/>
    <property type="match status" value="1"/>
</dbReference>
<evidence type="ECO:0000313" key="8">
    <source>
        <dbReference type="EMBL" id="ENO13107.1"/>
    </source>
</evidence>
<dbReference type="Proteomes" id="UP000013165">
    <property type="component" value="Unassembled WGS sequence"/>
</dbReference>
<dbReference type="PANTHER" id="PTHR46796">
    <property type="entry name" value="HTH-TYPE TRANSCRIPTIONAL ACTIVATOR RHAS-RELATED"/>
    <property type="match status" value="1"/>
</dbReference>
<keyword evidence="4" id="KW-0804">Transcription</keyword>
<sequence length="350" mass="38432">MQSTSSLAPVPHTLFKTDALPASDRFDAWREGVSPLFDAVPETERDVHAFEARVESFNLNNMFFGKSEFSAHRFRRDAGHASAESDHFLVQLYTKGGYEGYNGFHQLQVGPGDISLLDLGQPLATRARASQNLSLVIPRELLLSLVPPHKLACGSVLKGQSPLGRILGSHLLNVWQNVRSASMEELEAINPMLLGAIVGAFAAGVSERNAHGVTLDSAKLETIQRYIQANLSSELTPDQLCQHFNCSRARLYRLFAPLGGVANYIRQCRLVRCRDELSRPGGKAKVLDIALRWGFSSHSHFCRLFKQAFGLSPSDVISQAQDASGSGRLPTGSPASSSTPEFHHWLRQLS</sequence>
<evidence type="ECO:0000256" key="1">
    <source>
        <dbReference type="ARBA" id="ARBA00023015"/>
    </source>
</evidence>
<dbReference type="EMBL" id="APLQ01000014">
    <property type="protein sequence ID" value="ENO13107.1"/>
    <property type="molecule type" value="Genomic_DNA"/>
</dbReference>
<dbReference type="SMART" id="SM00342">
    <property type="entry name" value="HTH_ARAC"/>
    <property type="match status" value="1"/>
</dbReference>
<dbReference type="InterPro" id="IPR035418">
    <property type="entry name" value="AraC-bd_2"/>
</dbReference>
<dbReference type="PROSITE" id="PS01124">
    <property type="entry name" value="HTH_ARAC_FAMILY_2"/>
    <property type="match status" value="1"/>
</dbReference>
<reference evidence="8 9" key="1">
    <citation type="journal article" date="2013" name="Genome Announc.">
        <title>Genome Sequence of the Polycyclic Aromatic Hydrocarbon-Degrading Bacterium Strain Marinobacter nanhaiticus D15-8WT.</title>
        <authorList>
            <person name="Cui Z."/>
            <person name="Gao W."/>
            <person name="Li Q."/>
            <person name="Xu G."/>
            <person name="Zheng L."/>
        </authorList>
    </citation>
    <scope>NUCLEOTIDE SEQUENCE [LARGE SCALE GENOMIC DNA]</scope>
    <source>
        <strain evidence="8 9">D15-8W</strain>
    </source>
</reference>
<feature type="region of interest" description="Disordered" evidence="6">
    <location>
        <begin position="320"/>
        <end position="344"/>
    </location>
</feature>
<gene>
    <name evidence="8" type="ORF">J057_16955</name>
</gene>
<dbReference type="PATRIC" id="fig|626887.3.peg.3387"/>
<evidence type="ECO:0000256" key="5">
    <source>
        <dbReference type="ARBA" id="ARBA00037345"/>
    </source>
</evidence>
<keyword evidence="2" id="KW-0238">DNA-binding</keyword>
<feature type="domain" description="HTH araC/xylS-type" evidence="7">
    <location>
        <begin position="221"/>
        <end position="319"/>
    </location>
</feature>
<keyword evidence="1" id="KW-0805">Transcription regulation</keyword>
<keyword evidence="9" id="KW-1185">Reference proteome</keyword>